<protein>
    <submittedName>
        <fullName evidence="3">Uncharacterized protein</fullName>
    </submittedName>
</protein>
<dbReference type="EMBL" id="ML178826">
    <property type="protein sequence ID" value="TFL01079.1"/>
    <property type="molecule type" value="Genomic_DNA"/>
</dbReference>
<keyword evidence="2" id="KW-1133">Transmembrane helix</keyword>
<dbReference type="AlphaFoldDB" id="A0A5C3QLK0"/>
<evidence type="ECO:0000256" key="1">
    <source>
        <dbReference type="SAM" id="MobiDB-lite"/>
    </source>
</evidence>
<evidence type="ECO:0000313" key="3">
    <source>
        <dbReference type="EMBL" id="TFL01079.1"/>
    </source>
</evidence>
<feature type="region of interest" description="Disordered" evidence="1">
    <location>
        <begin position="50"/>
        <end position="73"/>
    </location>
</feature>
<accession>A0A5C3QLK0</accession>
<reference evidence="3 4" key="1">
    <citation type="journal article" date="2019" name="Nat. Ecol. Evol.">
        <title>Megaphylogeny resolves global patterns of mushroom evolution.</title>
        <authorList>
            <person name="Varga T."/>
            <person name="Krizsan K."/>
            <person name="Foldi C."/>
            <person name="Dima B."/>
            <person name="Sanchez-Garcia M."/>
            <person name="Sanchez-Ramirez S."/>
            <person name="Szollosi G.J."/>
            <person name="Szarkandi J.G."/>
            <person name="Papp V."/>
            <person name="Albert L."/>
            <person name="Andreopoulos W."/>
            <person name="Angelini C."/>
            <person name="Antonin V."/>
            <person name="Barry K.W."/>
            <person name="Bougher N.L."/>
            <person name="Buchanan P."/>
            <person name="Buyck B."/>
            <person name="Bense V."/>
            <person name="Catcheside P."/>
            <person name="Chovatia M."/>
            <person name="Cooper J."/>
            <person name="Damon W."/>
            <person name="Desjardin D."/>
            <person name="Finy P."/>
            <person name="Geml J."/>
            <person name="Haridas S."/>
            <person name="Hughes K."/>
            <person name="Justo A."/>
            <person name="Karasinski D."/>
            <person name="Kautmanova I."/>
            <person name="Kiss B."/>
            <person name="Kocsube S."/>
            <person name="Kotiranta H."/>
            <person name="LaButti K.M."/>
            <person name="Lechner B.E."/>
            <person name="Liimatainen K."/>
            <person name="Lipzen A."/>
            <person name="Lukacs Z."/>
            <person name="Mihaltcheva S."/>
            <person name="Morgado L.N."/>
            <person name="Niskanen T."/>
            <person name="Noordeloos M.E."/>
            <person name="Ohm R.A."/>
            <person name="Ortiz-Santana B."/>
            <person name="Ovrebo C."/>
            <person name="Racz N."/>
            <person name="Riley R."/>
            <person name="Savchenko A."/>
            <person name="Shiryaev A."/>
            <person name="Soop K."/>
            <person name="Spirin V."/>
            <person name="Szebenyi C."/>
            <person name="Tomsovsky M."/>
            <person name="Tulloss R.E."/>
            <person name="Uehling J."/>
            <person name="Grigoriev I.V."/>
            <person name="Vagvolgyi C."/>
            <person name="Papp T."/>
            <person name="Martin F.M."/>
            <person name="Miettinen O."/>
            <person name="Hibbett D.S."/>
            <person name="Nagy L.G."/>
        </authorList>
    </citation>
    <scope>NUCLEOTIDE SEQUENCE [LARGE SCALE GENOMIC DNA]</scope>
    <source>
        <strain evidence="3 4">CBS 309.79</strain>
    </source>
</reference>
<organism evidence="3 4">
    <name type="scientific">Pterulicium gracile</name>
    <dbReference type="NCBI Taxonomy" id="1884261"/>
    <lineage>
        <taxon>Eukaryota</taxon>
        <taxon>Fungi</taxon>
        <taxon>Dikarya</taxon>
        <taxon>Basidiomycota</taxon>
        <taxon>Agaricomycotina</taxon>
        <taxon>Agaricomycetes</taxon>
        <taxon>Agaricomycetidae</taxon>
        <taxon>Agaricales</taxon>
        <taxon>Pleurotineae</taxon>
        <taxon>Pterulaceae</taxon>
        <taxon>Pterulicium</taxon>
    </lineage>
</organism>
<feature type="region of interest" description="Disordered" evidence="1">
    <location>
        <begin position="185"/>
        <end position="204"/>
    </location>
</feature>
<keyword evidence="2" id="KW-0472">Membrane</keyword>
<name>A0A5C3QLK0_9AGAR</name>
<feature type="compositionally biased region" description="Polar residues" evidence="1">
    <location>
        <begin position="187"/>
        <end position="200"/>
    </location>
</feature>
<dbReference type="OrthoDB" id="3265603at2759"/>
<proteinExistence type="predicted"/>
<keyword evidence="4" id="KW-1185">Reference proteome</keyword>
<evidence type="ECO:0000256" key="2">
    <source>
        <dbReference type="SAM" id="Phobius"/>
    </source>
</evidence>
<sequence>MSPLPVSPRSMPKINGSSAGFIALVVCLSLVIVGSCVAVYILLRDHEQSDGERSARNAARKLRDQPPSPTYVYHTSYPSTSAAESSISKFRRLLPFGLGGKLHHGGRRWTRAGSSDDWGCEPAGSPSGGMTELSPPRRPGIPRTNTRDSETPTLDIPHAPKPSFASPKEIAPSLSTTSSYMTTVTSFRSRPTSRCSSPISPESKHMSDITLAMLEDPVMFTTHSGPMTLFASGTKFSEGL</sequence>
<keyword evidence="2" id="KW-0812">Transmembrane</keyword>
<feature type="region of interest" description="Disordered" evidence="1">
    <location>
        <begin position="104"/>
        <end position="171"/>
    </location>
</feature>
<gene>
    <name evidence="3" type="ORF">BDV98DRAFT_604871</name>
</gene>
<evidence type="ECO:0000313" key="4">
    <source>
        <dbReference type="Proteomes" id="UP000305067"/>
    </source>
</evidence>
<feature type="transmembrane region" description="Helical" evidence="2">
    <location>
        <begin position="20"/>
        <end position="43"/>
    </location>
</feature>
<dbReference type="Proteomes" id="UP000305067">
    <property type="component" value="Unassembled WGS sequence"/>
</dbReference>